<gene>
    <name evidence="3" type="ORF">SIL82_08290</name>
</gene>
<evidence type="ECO:0000256" key="1">
    <source>
        <dbReference type="SAM" id="MobiDB-lite"/>
    </source>
</evidence>
<accession>A0ABU4PJW5</accession>
<evidence type="ECO:0000256" key="2">
    <source>
        <dbReference type="SAM" id="SignalP"/>
    </source>
</evidence>
<dbReference type="Proteomes" id="UP001279660">
    <property type="component" value="Unassembled WGS sequence"/>
</dbReference>
<organism evidence="3 4">
    <name type="scientific">Sphingomonas echinoides</name>
    <dbReference type="NCBI Taxonomy" id="59803"/>
    <lineage>
        <taxon>Bacteria</taxon>
        <taxon>Pseudomonadati</taxon>
        <taxon>Pseudomonadota</taxon>
        <taxon>Alphaproteobacteria</taxon>
        <taxon>Sphingomonadales</taxon>
        <taxon>Sphingomonadaceae</taxon>
        <taxon>Sphingomonas</taxon>
    </lineage>
</organism>
<feature type="compositionally biased region" description="Basic and acidic residues" evidence="1">
    <location>
        <begin position="63"/>
        <end position="78"/>
    </location>
</feature>
<feature type="compositionally biased region" description="Pro residues" evidence="1">
    <location>
        <begin position="51"/>
        <end position="62"/>
    </location>
</feature>
<keyword evidence="2" id="KW-0732">Signal</keyword>
<feature type="chain" id="PRO_5046786424" evidence="2">
    <location>
        <begin position="22"/>
        <end position="86"/>
    </location>
</feature>
<sequence>MSLTAHLIALAAVAASPQAVADRRTTTEAYRVTYKAERDVYCIRVFADPAPAHPHPGTPPDPCRSRADWAKDDIHISDPQRGTAPS</sequence>
<evidence type="ECO:0000313" key="4">
    <source>
        <dbReference type="Proteomes" id="UP001279660"/>
    </source>
</evidence>
<feature type="region of interest" description="Disordered" evidence="1">
    <location>
        <begin position="49"/>
        <end position="86"/>
    </location>
</feature>
<reference evidence="3 4" key="1">
    <citation type="submission" date="2023-11" db="EMBL/GenBank/DDBJ databases">
        <title>MicrobeMod: A computational toolkit for identifying prokaryotic methylation and restriction-modification with nanopore sequencing.</title>
        <authorList>
            <person name="Crits-Christoph A."/>
            <person name="Kang S.C."/>
            <person name="Lee H."/>
            <person name="Ostrov N."/>
        </authorList>
    </citation>
    <scope>NUCLEOTIDE SEQUENCE [LARGE SCALE GENOMIC DNA]</scope>
    <source>
        <strain evidence="3 4">ATCC 14820</strain>
    </source>
</reference>
<comment type="caution">
    <text evidence="3">The sequence shown here is derived from an EMBL/GenBank/DDBJ whole genome shotgun (WGS) entry which is preliminary data.</text>
</comment>
<evidence type="ECO:0000313" key="3">
    <source>
        <dbReference type="EMBL" id="MDX5984259.1"/>
    </source>
</evidence>
<keyword evidence="4" id="KW-1185">Reference proteome</keyword>
<name>A0ABU4PJW5_9SPHN</name>
<protein>
    <submittedName>
        <fullName evidence="3">Uncharacterized protein</fullName>
    </submittedName>
</protein>
<proteinExistence type="predicted"/>
<dbReference type="RefSeq" id="WP_010403601.1">
    <property type="nucleotide sequence ID" value="NZ_JAWXXV010000001.1"/>
</dbReference>
<feature type="signal peptide" evidence="2">
    <location>
        <begin position="1"/>
        <end position="21"/>
    </location>
</feature>
<dbReference type="EMBL" id="JAWXXV010000001">
    <property type="protein sequence ID" value="MDX5984259.1"/>
    <property type="molecule type" value="Genomic_DNA"/>
</dbReference>